<evidence type="ECO:0000256" key="1">
    <source>
        <dbReference type="SAM" id="MobiDB-lite"/>
    </source>
</evidence>
<proteinExistence type="predicted"/>
<evidence type="ECO:0000313" key="2">
    <source>
        <dbReference type="EMBL" id="KAJ7665535.1"/>
    </source>
</evidence>
<evidence type="ECO:0000313" key="3">
    <source>
        <dbReference type="Proteomes" id="UP001221757"/>
    </source>
</evidence>
<reference evidence="2" key="1">
    <citation type="submission" date="2023-03" db="EMBL/GenBank/DDBJ databases">
        <title>Massive genome expansion in bonnet fungi (Mycena s.s.) driven by repeated elements and novel gene families across ecological guilds.</title>
        <authorList>
            <consortium name="Lawrence Berkeley National Laboratory"/>
            <person name="Harder C.B."/>
            <person name="Miyauchi S."/>
            <person name="Viragh M."/>
            <person name="Kuo A."/>
            <person name="Thoen E."/>
            <person name="Andreopoulos B."/>
            <person name="Lu D."/>
            <person name="Skrede I."/>
            <person name="Drula E."/>
            <person name="Henrissat B."/>
            <person name="Morin E."/>
            <person name="Kohler A."/>
            <person name="Barry K."/>
            <person name="LaButti K."/>
            <person name="Morin E."/>
            <person name="Salamov A."/>
            <person name="Lipzen A."/>
            <person name="Mereny Z."/>
            <person name="Hegedus B."/>
            <person name="Baldrian P."/>
            <person name="Stursova M."/>
            <person name="Weitz H."/>
            <person name="Taylor A."/>
            <person name="Grigoriev I.V."/>
            <person name="Nagy L.G."/>
            <person name="Martin F."/>
            <person name="Kauserud H."/>
        </authorList>
    </citation>
    <scope>NUCLEOTIDE SEQUENCE</scope>
    <source>
        <strain evidence="2">CBHHK067</strain>
    </source>
</reference>
<sequence>MIHPHLGGIRNPDFSQMVPDDGATNPIEPAQFRVGRFSPTVKNDNQTTSTVTTRLNPENCSRETCSASPQVSLDSPAQNSGASFLSKPSAFPRASTNSRSTSQLPSESQVFVADHGGQGYVLEDDLDVFWNAGRLDSDDESLMFAVAIRISRLFFFSRSFIGSVRRPLSDLL</sequence>
<comment type="caution">
    <text evidence="2">The sequence shown here is derived from an EMBL/GenBank/DDBJ whole genome shotgun (WGS) entry which is preliminary data.</text>
</comment>
<accession>A0AAD7CV12</accession>
<name>A0AAD7CV12_MYCRO</name>
<feature type="compositionally biased region" description="Polar residues" evidence="1">
    <location>
        <begin position="40"/>
        <end position="83"/>
    </location>
</feature>
<dbReference type="EMBL" id="JARKIE010000216">
    <property type="protein sequence ID" value="KAJ7665535.1"/>
    <property type="molecule type" value="Genomic_DNA"/>
</dbReference>
<keyword evidence="3" id="KW-1185">Reference proteome</keyword>
<protein>
    <submittedName>
        <fullName evidence="2">Uncharacterized protein</fullName>
    </submittedName>
</protein>
<feature type="compositionally biased region" description="Polar residues" evidence="1">
    <location>
        <begin position="94"/>
        <end position="107"/>
    </location>
</feature>
<feature type="region of interest" description="Disordered" evidence="1">
    <location>
        <begin position="1"/>
        <end position="107"/>
    </location>
</feature>
<organism evidence="2 3">
    <name type="scientific">Mycena rosella</name>
    <name type="common">Pink bonnet</name>
    <name type="synonym">Agaricus rosellus</name>
    <dbReference type="NCBI Taxonomy" id="1033263"/>
    <lineage>
        <taxon>Eukaryota</taxon>
        <taxon>Fungi</taxon>
        <taxon>Dikarya</taxon>
        <taxon>Basidiomycota</taxon>
        <taxon>Agaricomycotina</taxon>
        <taxon>Agaricomycetes</taxon>
        <taxon>Agaricomycetidae</taxon>
        <taxon>Agaricales</taxon>
        <taxon>Marasmiineae</taxon>
        <taxon>Mycenaceae</taxon>
        <taxon>Mycena</taxon>
    </lineage>
</organism>
<gene>
    <name evidence="2" type="ORF">B0H17DRAFT_1090840</name>
</gene>
<dbReference type="AlphaFoldDB" id="A0AAD7CV12"/>
<dbReference type="Proteomes" id="UP001221757">
    <property type="component" value="Unassembled WGS sequence"/>
</dbReference>